<dbReference type="AlphaFoldDB" id="A0AAN5CYR7"/>
<feature type="non-terminal residue" evidence="2">
    <location>
        <position position="117"/>
    </location>
</feature>
<accession>A0AAN5CYR7</accession>
<gene>
    <name evidence="2" type="ORF">PMAYCL1PPCAC_23411</name>
</gene>
<protein>
    <submittedName>
        <fullName evidence="2">Uncharacterized protein</fullName>
    </submittedName>
</protein>
<evidence type="ECO:0000313" key="2">
    <source>
        <dbReference type="EMBL" id="GMR53216.1"/>
    </source>
</evidence>
<dbReference type="EMBL" id="BTRK01000005">
    <property type="protein sequence ID" value="GMR53216.1"/>
    <property type="molecule type" value="Genomic_DNA"/>
</dbReference>
<keyword evidence="3" id="KW-1185">Reference proteome</keyword>
<dbReference type="Proteomes" id="UP001328107">
    <property type="component" value="Unassembled WGS sequence"/>
</dbReference>
<name>A0AAN5CYR7_9BILA</name>
<organism evidence="2 3">
    <name type="scientific">Pristionchus mayeri</name>
    <dbReference type="NCBI Taxonomy" id="1317129"/>
    <lineage>
        <taxon>Eukaryota</taxon>
        <taxon>Metazoa</taxon>
        <taxon>Ecdysozoa</taxon>
        <taxon>Nematoda</taxon>
        <taxon>Chromadorea</taxon>
        <taxon>Rhabditida</taxon>
        <taxon>Rhabditina</taxon>
        <taxon>Diplogasteromorpha</taxon>
        <taxon>Diplogasteroidea</taxon>
        <taxon>Neodiplogasteridae</taxon>
        <taxon>Pristionchus</taxon>
    </lineage>
</organism>
<evidence type="ECO:0000256" key="1">
    <source>
        <dbReference type="SAM" id="MobiDB-lite"/>
    </source>
</evidence>
<sequence>MGRTTSKYLSSEKGKRDAIVPVRDIFDVPLQVLAPPARMFRPEETENLNTEADRLPENESDDRELNSVEPKGLIVMNNNAWGQFIPPARKPHKNKLEHGADHRKTKKKARATVGEKE</sequence>
<proteinExistence type="predicted"/>
<reference evidence="3" key="1">
    <citation type="submission" date="2022-10" db="EMBL/GenBank/DDBJ databases">
        <title>Genome assembly of Pristionchus species.</title>
        <authorList>
            <person name="Yoshida K."/>
            <person name="Sommer R.J."/>
        </authorList>
    </citation>
    <scope>NUCLEOTIDE SEQUENCE [LARGE SCALE GENOMIC DNA]</scope>
    <source>
        <strain evidence="3">RS5460</strain>
    </source>
</reference>
<feature type="region of interest" description="Disordered" evidence="1">
    <location>
        <begin position="41"/>
        <end position="64"/>
    </location>
</feature>
<evidence type="ECO:0000313" key="3">
    <source>
        <dbReference type="Proteomes" id="UP001328107"/>
    </source>
</evidence>
<comment type="caution">
    <text evidence="2">The sequence shown here is derived from an EMBL/GenBank/DDBJ whole genome shotgun (WGS) entry which is preliminary data.</text>
</comment>
<feature type="region of interest" description="Disordered" evidence="1">
    <location>
        <begin position="84"/>
        <end position="117"/>
    </location>
</feature>